<dbReference type="EMBL" id="JAPDRL010000154">
    <property type="protein sequence ID" value="KAJ9655720.1"/>
    <property type="molecule type" value="Genomic_DNA"/>
</dbReference>
<protein>
    <submittedName>
        <fullName evidence="2">Uncharacterized protein</fullName>
    </submittedName>
</protein>
<organism evidence="2 3">
    <name type="scientific">Coniosporium apollinis</name>
    <dbReference type="NCBI Taxonomy" id="61459"/>
    <lineage>
        <taxon>Eukaryota</taxon>
        <taxon>Fungi</taxon>
        <taxon>Dikarya</taxon>
        <taxon>Ascomycota</taxon>
        <taxon>Pezizomycotina</taxon>
        <taxon>Dothideomycetes</taxon>
        <taxon>Dothideomycetes incertae sedis</taxon>
        <taxon>Coniosporium</taxon>
    </lineage>
</organism>
<proteinExistence type="predicted"/>
<comment type="caution">
    <text evidence="2">The sequence shown here is derived from an EMBL/GenBank/DDBJ whole genome shotgun (WGS) entry which is preliminary data.</text>
</comment>
<gene>
    <name evidence="2" type="ORF">H2201_008738</name>
</gene>
<accession>A0ABQ9NFG6</accession>
<evidence type="ECO:0000256" key="1">
    <source>
        <dbReference type="SAM" id="MobiDB-lite"/>
    </source>
</evidence>
<feature type="compositionally biased region" description="Acidic residues" evidence="1">
    <location>
        <begin position="560"/>
        <end position="577"/>
    </location>
</feature>
<evidence type="ECO:0000313" key="2">
    <source>
        <dbReference type="EMBL" id="KAJ9655720.1"/>
    </source>
</evidence>
<keyword evidence="3" id="KW-1185">Reference proteome</keyword>
<dbReference type="Proteomes" id="UP001172684">
    <property type="component" value="Unassembled WGS sequence"/>
</dbReference>
<feature type="compositionally biased region" description="Basic and acidic residues" evidence="1">
    <location>
        <begin position="578"/>
        <end position="593"/>
    </location>
</feature>
<sequence>MEGGHLLPTLLCKCAGQSQKGEQQPSSVRDQVERQLAQKLRKAELSRVGADQTAAAKYPLHLSPWLEMTRWPGYLHGCDLEKTAQLIELPLHISDHLDLPLLELLSSFDRVIEEARNSIAHEKVNVFDQHRVNSFIRQHAAYKPILTKLQEGTYKRYKDVWKRLICFVYRVAYKRQGPLLHYLLTDTQSLALGDVLDAARMALARKGDADPVSQQAAPAYRPGLAPEECKARSKDDSLAELKALQERLDDSCLRFCISLLDHSLKGNIYDSVIVGFFAVLGINVSTGGFHEAAGYTSHLSAFIKMAQMLVMQRAVRASDLGEVDFPAELLDEMQDRFMVYGSRSPMNWAQKLRTYGAKVRDNTTSLGFIIWSDDGQHLSYKDFELDMQQLRWFVRDQVDLAQAQLEELLLVHPEEVREDVVPAINMHGIKDNPSVSEAGWSFLSDGRNQEQFGNHDRWLLNRVLDNKWLQEEFLPKPKVAKWSKRAAERYMQQVDAFLERLLLLIHLTDQAAGISSLLFLPGLLPLDAAKLYDVIIEERDDTSSLSSIDELWPEKTLVEPESEDEDEQEPDVSEYEEDPAKTAKERCQGRTISKENERSAAAWIEEHMLEETVCERCLAGEGHGNADDLSLEEMAEFFRSSGLPDSMRESKRTPLPLTSKDLLWKKVLTGGDCPRRINIGKSHQVDPDLSVTFDIDAFVAEAASFEALRGFRFSYYPKAVQNLDKPIHIWFHGRQLHQCRHIRFGEALHAQSFWIYIGFPRMPRTRETYLTEVQHALWIDEVVLPSLREVLPPTSMQHLPPSWAHGASKMKAKHNEHKTRDVGGTDPIHYPVKEQYMPGLWERMREKLSKSCLAEFRGMFMVIQAYGTKLVWNDSNFSRLRDDFKTSLNSIVNIDYLILPKT</sequence>
<name>A0ABQ9NFG6_9PEZI</name>
<evidence type="ECO:0000313" key="3">
    <source>
        <dbReference type="Proteomes" id="UP001172684"/>
    </source>
</evidence>
<feature type="non-terminal residue" evidence="2">
    <location>
        <position position="902"/>
    </location>
</feature>
<reference evidence="2" key="1">
    <citation type="submission" date="2022-10" db="EMBL/GenBank/DDBJ databases">
        <title>Culturing micro-colonial fungi from biological soil crusts in the Mojave desert and describing Neophaeococcomyces mojavensis, and introducing the new genera and species Taxawa tesnikishii.</title>
        <authorList>
            <person name="Kurbessoian T."/>
            <person name="Stajich J.E."/>
        </authorList>
    </citation>
    <scope>NUCLEOTIDE SEQUENCE</scope>
    <source>
        <strain evidence="2">TK_1</strain>
    </source>
</reference>
<feature type="region of interest" description="Disordered" evidence="1">
    <location>
        <begin position="550"/>
        <end position="593"/>
    </location>
</feature>